<dbReference type="KEGG" id="pda:113463103"/>
<reference evidence="3" key="2">
    <citation type="submission" date="2025-08" db="UniProtKB">
        <authorList>
            <consortium name="RefSeq"/>
        </authorList>
    </citation>
    <scope>IDENTIFICATION</scope>
    <source>
        <tissue evidence="3">Young leaves</tissue>
    </source>
</reference>
<sequence length="134" mass="15076">MADYVLFTGEVLMAGQNLTNGQYRLAMQFNCDLIFYEGENPIWGANTVGQGDDCYLALKHNGELVVRRSVHYTLWSSSSKSKKRKYALVLDGNGKLGIYGQRRWTSGNRKELGLLYRSTATTVGNILSQKFLNL</sequence>
<dbReference type="GeneID" id="113463103"/>
<evidence type="ECO:0000313" key="3">
    <source>
        <dbReference type="RefSeq" id="XP_026662771.1"/>
    </source>
</evidence>
<dbReference type="GO" id="GO:0051707">
    <property type="term" value="P:response to other organism"/>
    <property type="evidence" value="ECO:0007669"/>
    <property type="project" value="UniProtKB-ARBA"/>
</dbReference>
<name>A0A8B8J8A8_PHODC</name>
<dbReference type="Gene3D" id="2.90.10.10">
    <property type="entry name" value="Bulb-type lectin domain"/>
    <property type="match status" value="1"/>
</dbReference>
<dbReference type="SMART" id="SM00108">
    <property type="entry name" value="B_lectin"/>
    <property type="match status" value="1"/>
</dbReference>
<dbReference type="OrthoDB" id="1884773at2759"/>
<dbReference type="InterPro" id="IPR036426">
    <property type="entry name" value="Bulb-type_lectin_dom_sf"/>
</dbReference>
<dbReference type="InterPro" id="IPR001480">
    <property type="entry name" value="Bulb-type_lectin_dom"/>
</dbReference>
<protein>
    <submittedName>
        <fullName evidence="3">Mannose-specific lectin CEA-like</fullName>
    </submittedName>
</protein>
<accession>A0A8B8J8A8</accession>
<organism evidence="2 3">
    <name type="scientific">Phoenix dactylifera</name>
    <name type="common">Date palm</name>
    <dbReference type="NCBI Taxonomy" id="42345"/>
    <lineage>
        <taxon>Eukaryota</taxon>
        <taxon>Viridiplantae</taxon>
        <taxon>Streptophyta</taxon>
        <taxon>Embryophyta</taxon>
        <taxon>Tracheophyta</taxon>
        <taxon>Spermatophyta</taxon>
        <taxon>Magnoliopsida</taxon>
        <taxon>Liliopsida</taxon>
        <taxon>Arecaceae</taxon>
        <taxon>Coryphoideae</taxon>
        <taxon>Phoeniceae</taxon>
        <taxon>Phoenix</taxon>
    </lineage>
</organism>
<dbReference type="RefSeq" id="XP_026662771.1">
    <property type="nucleotide sequence ID" value="XM_026806970.1"/>
</dbReference>
<evidence type="ECO:0000313" key="2">
    <source>
        <dbReference type="Proteomes" id="UP000228380"/>
    </source>
</evidence>
<dbReference type="SUPFAM" id="SSF51110">
    <property type="entry name" value="alpha-D-mannose-specific plant lectins"/>
    <property type="match status" value="1"/>
</dbReference>
<proteinExistence type="predicted"/>
<gene>
    <name evidence="3" type="primary">LOC113463103</name>
</gene>
<dbReference type="AlphaFoldDB" id="A0A8B8J8A8"/>
<reference evidence="2" key="1">
    <citation type="journal article" date="2019" name="Nat. Commun.">
        <title>Genome-wide association mapping of date palm fruit traits.</title>
        <authorList>
            <person name="Hazzouri K.M."/>
            <person name="Gros-Balthazard M."/>
            <person name="Flowers J.M."/>
            <person name="Copetti D."/>
            <person name="Lemansour A."/>
            <person name="Lebrun M."/>
            <person name="Masmoudi K."/>
            <person name="Ferrand S."/>
            <person name="Dhar M.I."/>
            <person name="Fresquez Z.A."/>
            <person name="Rosas U."/>
            <person name="Zhang J."/>
            <person name="Talag J."/>
            <person name="Lee S."/>
            <person name="Kudrna D."/>
            <person name="Powell R.F."/>
            <person name="Leitch I.J."/>
            <person name="Krueger R.R."/>
            <person name="Wing R.A."/>
            <person name="Amiri K.M.A."/>
            <person name="Purugganan M.D."/>
        </authorList>
    </citation>
    <scope>NUCLEOTIDE SEQUENCE [LARGE SCALE GENOMIC DNA]</scope>
    <source>
        <strain evidence="2">cv. Khalas</strain>
    </source>
</reference>
<dbReference type="PROSITE" id="PS50927">
    <property type="entry name" value="BULB_LECTIN"/>
    <property type="match status" value="1"/>
</dbReference>
<keyword evidence="2" id="KW-1185">Reference proteome</keyword>
<feature type="domain" description="Bulb-type lectin" evidence="1">
    <location>
        <begin position="3"/>
        <end position="111"/>
    </location>
</feature>
<dbReference type="Proteomes" id="UP000228380">
    <property type="component" value="Chromosome 12"/>
</dbReference>
<evidence type="ECO:0000259" key="1">
    <source>
        <dbReference type="PROSITE" id="PS50927"/>
    </source>
</evidence>